<sequence length="85" mass="10366">MQWNKKKKKKKIKKKKRKKRKKKRKKRKKRKKKKKKSKRKGKKKSSVEADCGFVTIVVILVKCFLIITILCWLTFRLFEGFSKIL</sequence>
<keyword evidence="3" id="KW-1185">Reference proteome</keyword>
<evidence type="ECO:0000313" key="3">
    <source>
        <dbReference type="Proteomes" id="UP000270296"/>
    </source>
</evidence>
<organism evidence="4">
    <name type="scientific">Soboliphyme baturini</name>
    <dbReference type="NCBI Taxonomy" id="241478"/>
    <lineage>
        <taxon>Eukaryota</taxon>
        <taxon>Metazoa</taxon>
        <taxon>Ecdysozoa</taxon>
        <taxon>Nematoda</taxon>
        <taxon>Enoplea</taxon>
        <taxon>Dorylaimia</taxon>
        <taxon>Dioctophymatida</taxon>
        <taxon>Dioctophymatoidea</taxon>
        <taxon>Soboliphymatidae</taxon>
        <taxon>Soboliphyme</taxon>
    </lineage>
</organism>
<dbReference type="AlphaFoldDB" id="A0A183II77"/>
<reference evidence="2 3" key="2">
    <citation type="submission" date="2018-11" db="EMBL/GenBank/DDBJ databases">
        <authorList>
            <consortium name="Pathogen Informatics"/>
        </authorList>
    </citation>
    <scope>NUCLEOTIDE SEQUENCE [LARGE SCALE GENOMIC DNA]</scope>
</reference>
<accession>A0A183II77</accession>
<protein>
    <submittedName>
        <fullName evidence="2 4">Uncharacterized protein</fullName>
    </submittedName>
</protein>
<proteinExistence type="predicted"/>
<feature type="compositionally biased region" description="Basic residues" evidence="1">
    <location>
        <begin position="1"/>
        <end position="44"/>
    </location>
</feature>
<gene>
    <name evidence="2" type="ORF">SBAD_LOCUS3322</name>
</gene>
<evidence type="ECO:0000313" key="4">
    <source>
        <dbReference type="WBParaSite" id="SBAD_0000347601-mRNA-1"/>
    </source>
</evidence>
<dbReference type="Proteomes" id="UP000270296">
    <property type="component" value="Unassembled WGS sequence"/>
</dbReference>
<dbReference type="EMBL" id="UZAM01007687">
    <property type="protein sequence ID" value="VDP00787.1"/>
    <property type="molecule type" value="Genomic_DNA"/>
</dbReference>
<dbReference type="WBParaSite" id="SBAD_0000347601-mRNA-1">
    <property type="protein sequence ID" value="SBAD_0000347601-mRNA-1"/>
    <property type="gene ID" value="SBAD_0000347601"/>
</dbReference>
<reference evidence="4" key="1">
    <citation type="submission" date="2016-06" db="UniProtKB">
        <authorList>
            <consortium name="WormBaseParasite"/>
        </authorList>
    </citation>
    <scope>IDENTIFICATION</scope>
</reference>
<feature type="region of interest" description="Disordered" evidence="1">
    <location>
        <begin position="1"/>
        <end position="47"/>
    </location>
</feature>
<name>A0A183II77_9BILA</name>
<evidence type="ECO:0000256" key="1">
    <source>
        <dbReference type="SAM" id="MobiDB-lite"/>
    </source>
</evidence>
<evidence type="ECO:0000313" key="2">
    <source>
        <dbReference type="EMBL" id="VDP00787.1"/>
    </source>
</evidence>